<dbReference type="GO" id="GO:0043161">
    <property type="term" value="P:proteasome-mediated ubiquitin-dependent protein catabolic process"/>
    <property type="evidence" value="ECO:0007669"/>
    <property type="project" value="TreeGrafter"/>
</dbReference>
<gene>
    <name evidence="4" type="ORF">FISHEDRAFT_17643</name>
</gene>
<dbReference type="InterPro" id="IPR015943">
    <property type="entry name" value="WD40/YVTN_repeat-like_dom_sf"/>
</dbReference>
<dbReference type="PANTHER" id="PTHR19847">
    <property type="entry name" value="DDB1- AND CUL4-ASSOCIATED FACTOR 11"/>
    <property type="match status" value="1"/>
</dbReference>
<dbReference type="SMART" id="SM00320">
    <property type="entry name" value="WD40"/>
    <property type="match status" value="6"/>
</dbReference>
<evidence type="ECO:0000313" key="5">
    <source>
        <dbReference type="Proteomes" id="UP000054144"/>
    </source>
</evidence>
<dbReference type="EMBL" id="KN881675">
    <property type="protein sequence ID" value="KIY50649.1"/>
    <property type="molecule type" value="Genomic_DNA"/>
</dbReference>
<feature type="repeat" description="WD" evidence="3">
    <location>
        <begin position="255"/>
        <end position="298"/>
    </location>
</feature>
<dbReference type="PROSITE" id="PS50082">
    <property type="entry name" value="WD_REPEATS_2"/>
    <property type="match status" value="2"/>
</dbReference>
<dbReference type="Gene3D" id="2.130.10.10">
    <property type="entry name" value="YVTN repeat-like/Quinoprotein amine dehydrogenase"/>
    <property type="match status" value="2"/>
</dbReference>
<dbReference type="Pfam" id="PF00400">
    <property type="entry name" value="WD40"/>
    <property type="match status" value="4"/>
</dbReference>
<sequence>DEEDEEDSMFNTDMTPPTTNYFPEVKEPQESGVRLLIGGNFGRIRSRIATTRKCVTSPMTWRAERLQRPYCFTSKEEYAQNIIPNTDGTAVASYNSNIYTGQFSEDSSFYYTCAQDFRLHIFDTTSPPVPSLHQTRGYRSRDDPGLMTTMNVKNTIQGRPGRWTITDANLSPDNQRMIYSSITPTVYMTSTTEDFPQQIPLYFANPRRRGIWDYDSDMFGIWSCRFSADGKEVVAGGDGHIFVYDLDANRKSVSIQAHTDDINSCCWADTSSGNVLVSASDDTFIKVWSSRDRRSLGSSSKPAGVLVGHTEGVTYVSPKGDGRYVISNGKDQAVRLWDLRKMRSSEDFESFQDKSYSIRGFDYRYSRYPPPRYKAHPKDCSVMTYRGHAVLHTLIRCRFSPAETTGGKYIYSGSFDGRIHIWSLDGRVVQVLDRANTLPMSFDPSAPEVRDDHSTQRRRLSVTVRDVSWHSQEPVLLSAGWEGNTGGSIVARHEWKGLTKLHGSLEDWVEKSHQESKERPHFCTREPSDRLSRVIRSMPGGLYDDGVDSDEG</sequence>
<dbReference type="InterPro" id="IPR036322">
    <property type="entry name" value="WD40_repeat_dom_sf"/>
</dbReference>
<accession>A0A0D7AHK7</accession>
<evidence type="ECO:0000313" key="4">
    <source>
        <dbReference type="EMBL" id="KIY50649.1"/>
    </source>
</evidence>
<dbReference type="InterPro" id="IPR051859">
    <property type="entry name" value="DCAF"/>
</dbReference>
<protein>
    <submittedName>
        <fullName evidence="4">WD40 repeat-like protein</fullName>
    </submittedName>
</protein>
<keyword evidence="1 3" id="KW-0853">WD repeat</keyword>
<dbReference type="InterPro" id="IPR001680">
    <property type="entry name" value="WD40_rpt"/>
</dbReference>
<feature type="repeat" description="WD" evidence="3">
    <location>
        <begin position="306"/>
        <end position="347"/>
    </location>
</feature>
<evidence type="ECO:0000256" key="1">
    <source>
        <dbReference type="ARBA" id="ARBA00022574"/>
    </source>
</evidence>
<feature type="non-terminal residue" evidence="4">
    <location>
        <position position="552"/>
    </location>
</feature>
<dbReference type="Proteomes" id="UP000054144">
    <property type="component" value="Unassembled WGS sequence"/>
</dbReference>
<dbReference type="AlphaFoldDB" id="A0A0D7AHK7"/>
<evidence type="ECO:0000256" key="2">
    <source>
        <dbReference type="ARBA" id="ARBA00022737"/>
    </source>
</evidence>
<dbReference type="InterPro" id="IPR020472">
    <property type="entry name" value="WD40_PAC1"/>
</dbReference>
<keyword evidence="5" id="KW-1185">Reference proteome</keyword>
<dbReference type="OrthoDB" id="63070at2759"/>
<feature type="non-terminal residue" evidence="4">
    <location>
        <position position="1"/>
    </location>
</feature>
<organism evidence="4 5">
    <name type="scientific">Fistulina hepatica ATCC 64428</name>
    <dbReference type="NCBI Taxonomy" id="1128425"/>
    <lineage>
        <taxon>Eukaryota</taxon>
        <taxon>Fungi</taxon>
        <taxon>Dikarya</taxon>
        <taxon>Basidiomycota</taxon>
        <taxon>Agaricomycotina</taxon>
        <taxon>Agaricomycetes</taxon>
        <taxon>Agaricomycetidae</taxon>
        <taxon>Agaricales</taxon>
        <taxon>Fistulinaceae</taxon>
        <taxon>Fistulina</taxon>
    </lineage>
</organism>
<dbReference type="GO" id="GO:0080008">
    <property type="term" value="C:Cul4-RING E3 ubiquitin ligase complex"/>
    <property type="evidence" value="ECO:0007669"/>
    <property type="project" value="TreeGrafter"/>
</dbReference>
<keyword evidence="2" id="KW-0677">Repeat</keyword>
<dbReference type="PRINTS" id="PR00320">
    <property type="entry name" value="GPROTEINBRPT"/>
</dbReference>
<dbReference type="SUPFAM" id="SSF50978">
    <property type="entry name" value="WD40 repeat-like"/>
    <property type="match status" value="1"/>
</dbReference>
<proteinExistence type="predicted"/>
<name>A0A0D7AHK7_9AGAR</name>
<dbReference type="PROSITE" id="PS50294">
    <property type="entry name" value="WD_REPEATS_REGION"/>
    <property type="match status" value="2"/>
</dbReference>
<dbReference type="PANTHER" id="PTHR19847:SF7">
    <property type="entry name" value="DDB1- AND CUL4-ASSOCIATED FACTOR 11"/>
    <property type="match status" value="1"/>
</dbReference>
<reference evidence="4 5" key="1">
    <citation type="journal article" date="2015" name="Fungal Genet. Biol.">
        <title>Evolution of novel wood decay mechanisms in Agaricales revealed by the genome sequences of Fistulina hepatica and Cylindrobasidium torrendii.</title>
        <authorList>
            <person name="Floudas D."/>
            <person name="Held B.W."/>
            <person name="Riley R."/>
            <person name="Nagy L.G."/>
            <person name="Koehler G."/>
            <person name="Ransdell A.S."/>
            <person name="Younus H."/>
            <person name="Chow J."/>
            <person name="Chiniquy J."/>
            <person name="Lipzen A."/>
            <person name="Tritt A."/>
            <person name="Sun H."/>
            <person name="Haridas S."/>
            <person name="LaButti K."/>
            <person name="Ohm R.A."/>
            <person name="Kues U."/>
            <person name="Blanchette R.A."/>
            <person name="Grigoriev I.V."/>
            <person name="Minto R.E."/>
            <person name="Hibbett D.S."/>
        </authorList>
    </citation>
    <scope>NUCLEOTIDE SEQUENCE [LARGE SCALE GENOMIC DNA]</scope>
    <source>
        <strain evidence="4 5">ATCC 64428</strain>
    </source>
</reference>
<evidence type="ECO:0000256" key="3">
    <source>
        <dbReference type="PROSITE-ProRule" id="PRU00221"/>
    </source>
</evidence>